<proteinExistence type="predicted"/>
<dbReference type="AlphaFoldDB" id="A0AAJ8LF50"/>
<dbReference type="GO" id="GO:0035516">
    <property type="term" value="F:broad specificity oxidative DNA demethylase activity"/>
    <property type="evidence" value="ECO:0007669"/>
    <property type="project" value="TreeGrafter"/>
</dbReference>
<dbReference type="PANTHER" id="PTHR31573:SF1">
    <property type="entry name" value="DNA OXIDATIVE DEMETHYLASE ALKBH2"/>
    <property type="match status" value="1"/>
</dbReference>
<dbReference type="KEGG" id="ksn:43592067"/>
<sequence>MAPKRRASSSSASSLSDIADEPIKRVKKSSSGGGGGRKKEFSPTDEFQQVSLKSFVERWKVDGLGYGGDVYYQPEFIAVDEAQRWYDELINLDTFSQPHHQTYTDHAKSSKDQPTLKLYGRTFPQSRQIAAYSTTPNAELSYSGSSITMHYPFPPILENIRLRLEVELGVRFNHVMLNRYDDGSVYIGRHSDNLNNLVIASVSLGAERTFIMSPRLPSKARKSGTKANIEEIGLEGRKNVKWILGNGSLVVMQGRTQEYWKHEIPKEPKIQKGRISLTFRQLV</sequence>
<feature type="binding site" evidence="1">
    <location>
        <position position="280"/>
    </location>
    <ligand>
        <name>2-oxoglutarate</name>
        <dbReference type="ChEBI" id="CHEBI:16810"/>
    </ligand>
</feature>
<feature type="binding site" evidence="1">
    <location>
        <position position="274"/>
    </location>
    <ligand>
        <name>2-oxoglutarate</name>
        <dbReference type="ChEBI" id="CHEBI:16810"/>
    </ligand>
</feature>
<feature type="binding site" evidence="1">
    <location>
        <position position="180"/>
    </location>
    <ligand>
        <name>2-oxoglutarate</name>
        <dbReference type="ChEBI" id="CHEBI:16810"/>
    </ligand>
</feature>
<dbReference type="InterPro" id="IPR037151">
    <property type="entry name" value="AlkB-like_sf"/>
</dbReference>
<dbReference type="Pfam" id="PF13532">
    <property type="entry name" value="2OG-FeII_Oxy_2"/>
    <property type="match status" value="1"/>
</dbReference>
<feature type="binding site" evidence="1">
    <location>
        <position position="178"/>
    </location>
    <ligand>
        <name>2-oxoglutarate</name>
        <dbReference type="ChEBI" id="CHEBI:16810"/>
    </ligand>
</feature>
<dbReference type="EMBL" id="CP144053">
    <property type="protein sequence ID" value="WWD17463.1"/>
    <property type="molecule type" value="Genomic_DNA"/>
</dbReference>
<dbReference type="PROSITE" id="PS51471">
    <property type="entry name" value="FE2OG_OXY"/>
    <property type="match status" value="1"/>
</dbReference>
<dbReference type="SUPFAM" id="SSF51197">
    <property type="entry name" value="Clavaminate synthase-like"/>
    <property type="match status" value="1"/>
</dbReference>
<evidence type="ECO:0000313" key="5">
    <source>
        <dbReference type="Proteomes" id="UP000322225"/>
    </source>
</evidence>
<feature type="binding site" evidence="1">
    <location>
        <position position="262"/>
    </location>
    <ligand>
        <name>2-oxoglutarate</name>
        <dbReference type="ChEBI" id="CHEBI:16810"/>
    </ligand>
</feature>
<reference evidence="4" key="2">
    <citation type="submission" date="2024-01" db="EMBL/GenBank/DDBJ databases">
        <title>Comparative genomics of Cryptococcus and Kwoniella reveals pathogenesis evolution and contrasting modes of karyotype evolution via chromosome fusion or intercentromeric recombination.</title>
        <authorList>
            <person name="Coelho M.A."/>
            <person name="David-Palma M."/>
            <person name="Shea T."/>
            <person name="Bowers K."/>
            <person name="McGinley-Smith S."/>
            <person name="Mohammad A.W."/>
            <person name="Gnirke A."/>
            <person name="Yurkov A.M."/>
            <person name="Nowrousian M."/>
            <person name="Sun S."/>
            <person name="Cuomo C.A."/>
            <person name="Heitman J."/>
        </authorList>
    </citation>
    <scope>NUCLEOTIDE SEQUENCE</scope>
    <source>
        <strain evidence="4">CBS 12478</strain>
    </source>
</reference>
<dbReference type="GO" id="GO:0006307">
    <property type="term" value="P:DNA alkylation repair"/>
    <property type="evidence" value="ECO:0007669"/>
    <property type="project" value="TreeGrafter"/>
</dbReference>
<feature type="binding site" evidence="1">
    <location>
        <position position="278"/>
    </location>
    <ligand>
        <name>2-oxoglutarate</name>
        <dbReference type="ChEBI" id="CHEBI:16810"/>
    </ligand>
</feature>
<evidence type="ECO:0000256" key="2">
    <source>
        <dbReference type="SAM" id="MobiDB-lite"/>
    </source>
</evidence>
<dbReference type="PANTHER" id="PTHR31573">
    <property type="entry name" value="ALPHA-KETOGLUTARATE-DEPENDENT DIOXYGENASE ALKB HOMOLOG 2"/>
    <property type="match status" value="1"/>
</dbReference>
<feature type="binding site" evidence="1">
    <location>
        <position position="190"/>
    </location>
    <ligand>
        <name>2-oxoglutarate</name>
        <dbReference type="ChEBI" id="CHEBI:16810"/>
    </ligand>
</feature>
<feature type="region of interest" description="Disordered" evidence="2">
    <location>
        <begin position="1"/>
        <end position="44"/>
    </location>
</feature>
<dbReference type="GeneID" id="43592067"/>
<dbReference type="GO" id="GO:0051747">
    <property type="term" value="F:cytosine C-5 DNA demethylase activity"/>
    <property type="evidence" value="ECO:0007669"/>
    <property type="project" value="TreeGrafter"/>
</dbReference>
<dbReference type="InterPro" id="IPR027450">
    <property type="entry name" value="AlkB-like"/>
</dbReference>
<keyword evidence="5" id="KW-1185">Reference proteome</keyword>
<evidence type="ECO:0000313" key="4">
    <source>
        <dbReference type="EMBL" id="WWD17463.1"/>
    </source>
</evidence>
<dbReference type="InterPro" id="IPR032852">
    <property type="entry name" value="ALKBH2"/>
</dbReference>
<gene>
    <name evidence="4" type="ORF">CI109_101904</name>
</gene>
<accession>A0AAJ8LF50</accession>
<protein>
    <recommendedName>
        <fullName evidence="3">Fe2OG dioxygenase domain-containing protein</fullName>
    </recommendedName>
</protein>
<evidence type="ECO:0000259" key="3">
    <source>
        <dbReference type="PROSITE" id="PS51471"/>
    </source>
</evidence>
<organism evidence="4 5">
    <name type="scientific">Kwoniella shandongensis</name>
    <dbReference type="NCBI Taxonomy" id="1734106"/>
    <lineage>
        <taxon>Eukaryota</taxon>
        <taxon>Fungi</taxon>
        <taxon>Dikarya</taxon>
        <taxon>Basidiomycota</taxon>
        <taxon>Agaricomycotina</taxon>
        <taxon>Tremellomycetes</taxon>
        <taxon>Tremellales</taxon>
        <taxon>Cryptococcaceae</taxon>
        <taxon>Kwoniella</taxon>
    </lineage>
</organism>
<dbReference type="RefSeq" id="XP_031857833.2">
    <property type="nucleotide sequence ID" value="XM_032007895.2"/>
</dbReference>
<name>A0AAJ8LF50_9TREE</name>
<dbReference type="InterPro" id="IPR005123">
    <property type="entry name" value="Oxoglu/Fe-dep_dioxygenase_dom"/>
</dbReference>
<dbReference type="Gene3D" id="2.60.120.590">
    <property type="entry name" value="Alpha-ketoglutarate-dependent dioxygenase AlkB-like"/>
    <property type="match status" value="1"/>
</dbReference>
<dbReference type="Proteomes" id="UP000322225">
    <property type="component" value="Chromosome 3"/>
</dbReference>
<reference evidence="4" key="1">
    <citation type="submission" date="2017-08" db="EMBL/GenBank/DDBJ databases">
        <authorList>
            <person name="Cuomo C."/>
            <person name="Billmyre B."/>
            <person name="Heitman J."/>
        </authorList>
    </citation>
    <scope>NUCLEOTIDE SEQUENCE</scope>
    <source>
        <strain evidence="4">CBS 12478</strain>
    </source>
</reference>
<evidence type="ECO:0000256" key="1">
    <source>
        <dbReference type="PIRSR" id="PIRSR632852-1"/>
    </source>
</evidence>
<dbReference type="GO" id="GO:0008198">
    <property type="term" value="F:ferrous iron binding"/>
    <property type="evidence" value="ECO:0007669"/>
    <property type="project" value="TreeGrafter"/>
</dbReference>
<feature type="domain" description="Fe2OG dioxygenase" evidence="3">
    <location>
        <begin position="171"/>
        <end position="283"/>
    </location>
</feature>